<dbReference type="Gene3D" id="3.90.870.20">
    <property type="entry name" value="Carbamoyltransferase, C-terminal domain"/>
    <property type="match status" value="1"/>
</dbReference>
<dbReference type="EC" id="2.1.3.-" evidence="4"/>
<dbReference type="InterPro" id="IPR043129">
    <property type="entry name" value="ATPase_NBD"/>
</dbReference>
<dbReference type="InterPro" id="IPR031730">
    <property type="entry name" value="Carbam_trans_C"/>
</dbReference>
<name>A0ABU1X6S0_SPHXE</name>
<dbReference type="GO" id="GO:0016740">
    <property type="term" value="F:transferase activity"/>
    <property type="evidence" value="ECO:0007669"/>
    <property type="project" value="UniProtKB-KW"/>
</dbReference>
<dbReference type="RefSeq" id="WP_310227779.1">
    <property type="nucleotide sequence ID" value="NZ_JAVDWV010000040.1"/>
</dbReference>
<sequence>MSQTDYILGISAHFHDSAAALVQGDRIIAAAQEERFSRKKADWRFPDQAIQYCLSQLPEGASLDKVAYYENPALKVQRILETAREKLPSGARLWPQMVETFRNLSQLLPRQLEKVAGDTDRVIFVPHHRSHAASAFYPSPFENAAVLVLDGVGEYSTTTLWSGGPTGLHATGEIQFPHSLGLFYSAFTQYCGFKVNSGEYKLMGLAPFGTPEFRGKIRDELIDIGEDGSFTLNMDYFNFDRDLSTISPLFEMLFKQPHRHETAAITPLYMNMAASAQAVLEEVVLALAKTALDRSDSRNLCLAGGVALNCVANSRLRRDLDGLEGLWIQPAANDAGGALGAALEVARTQGGPRQKPAGDGMAGGFLGPEYCDAEIQGALDSTGLIYESVPDPADYAALVAAGLAAGEIVGHFHGRMEFGPRALGNRSILADPRGKDTLSRVNRSIKFREDWRPFAPIILADEAATYFEEPTDSPYMLLVADLKAAFRGPDGVGDARAQGHHTPMQLQNAVTSQFAAVTHVDFSARLQTIDPAAGARAGLILKAFHAITGCPMLMNTSFNVRGEPIICTPKDAIDCFLNTHLDLLAIGGYLVRKSAQPAWVRQKIGRTRFAAD</sequence>
<evidence type="ECO:0000313" key="5">
    <source>
        <dbReference type="Proteomes" id="UP001267638"/>
    </source>
</evidence>
<dbReference type="Proteomes" id="UP001267638">
    <property type="component" value="Unassembled WGS sequence"/>
</dbReference>
<feature type="domain" description="Carbamoyltransferase" evidence="2">
    <location>
        <begin position="7"/>
        <end position="343"/>
    </location>
</feature>
<keyword evidence="4" id="KW-0808">Transferase</keyword>
<dbReference type="Pfam" id="PF02543">
    <property type="entry name" value="Carbam_trans_N"/>
    <property type="match status" value="1"/>
</dbReference>
<dbReference type="InterPro" id="IPR051338">
    <property type="entry name" value="NodU/CmcH_Carbamoyltrnsfr"/>
</dbReference>
<evidence type="ECO:0000256" key="1">
    <source>
        <dbReference type="ARBA" id="ARBA00006129"/>
    </source>
</evidence>
<dbReference type="InterPro" id="IPR038152">
    <property type="entry name" value="Carbam_trans_C_sf"/>
</dbReference>
<dbReference type="Pfam" id="PF16861">
    <property type="entry name" value="Carbam_trans_C"/>
    <property type="match status" value="1"/>
</dbReference>
<dbReference type="SUPFAM" id="SSF53067">
    <property type="entry name" value="Actin-like ATPase domain"/>
    <property type="match status" value="1"/>
</dbReference>
<reference evidence="4 5" key="1">
    <citation type="submission" date="2023-07" db="EMBL/GenBank/DDBJ databases">
        <title>Sorghum-associated microbial communities from plants grown in Nebraska, USA.</title>
        <authorList>
            <person name="Schachtman D."/>
        </authorList>
    </citation>
    <scope>NUCLEOTIDE SEQUENCE [LARGE SCALE GENOMIC DNA]</scope>
    <source>
        <strain evidence="4 5">4256</strain>
    </source>
</reference>
<gene>
    <name evidence="4" type="ORF">J2W40_004126</name>
</gene>
<dbReference type="InterPro" id="IPR003696">
    <property type="entry name" value="Carbtransf_dom"/>
</dbReference>
<evidence type="ECO:0000259" key="3">
    <source>
        <dbReference type="Pfam" id="PF16861"/>
    </source>
</evidence>
<dbReference type="CDD" id="cd24098">
    <property type="entry name" value="ASKHA_NBD_TobZ_N"/>
    <property type="match status" value="1"/>
</dbReference>
<feature type="domain" description="Carbamoyltransferase C-terminal" evidence="3">
    <location>
        <begin position="401"/>
        <end position="593"/>
    </location>
</feature>
<proteinExistence type="inferred from homology"/>
<comment type="caution">
    <text evidence="4">The sequence shown here is derived from an EMBL/GenBank/DDBJ whole genome shotgun (WGS) entry which is preliminary data.</text>
</comment>
<comment type="similarity">
    <text evidence="1">Belongs to the NodU/CmcH family.</text>
</comment>
<keyword evidence="5" id="KW-1185">Reference proteome</keyword>
<protein>
    <submittedName>
        <fullName evidence="4">Carbamoyltransferase</fullName>
        <ecNumber evidence="4">2.1.3.-</ecNumber>
    </submittedName>
</protein>
<dbReference type="PANTHER" id="PTHR34847">
    <property type="entry name" value="NODULATION PROTEIN U"/>
    <property type="match status" value="1"/>
</dbReference>
<accession>A0ABU1X6S0</accession>
<organism evidence="4 5">
    <name type="scientific">Sphingobium xenophagum</name>
    <dbReference type="NCBI Taxonomy" id="121428"/>
    <lineage>
        <taxon>Bacteria</taxon>
        <taxon>Pseudomonadati</taxon>
        <taxon>Pseudomonadota</taxon>
        <taxon>Alphaproteobacteria</taxon>
        <taxon>Sphingomonadales</taxon>
        <taxon>Sphingomonadaceae</taxon>
        <taxon>Sphingobium</taxon>
    </lineage>
</organism>
<evidence type="ECO:0000313" key="4">
    <source>
        <dbReference type="EMBL" id="MDR7157278.1"/>
    </source>
</evidence>
<dbReference type="Gene3D" id="3.30.420.40">
    <property type="match status" value="2"/>
</dbReference>
<evidence type="ECO:0000259" key="2">
    <source>
        <dbReference type="Pfam" id="PF02543"/>
    </source>
</evidence>
<dbReference type="PANTHER" id="PTHR34847:SF1">
    <property type="entry name" value="NODULATION PROTEIN U"/>
    <property type="match status" value="1"/>
</dbReference>
<dbReference type="EMBL" id="JAVDWV010000040">
    <property type="protein sequence ID" value="MDR7157278.1"/>
    <property type="molecule type" value="Genomic_DNA"/>
</dbReference>